<organism evidence="1 2">
    <name type="scientific">Azobacteroides pseudotrichonymphae genomovar. CFP2</name>
    <dbReference type="NCBI Taxonomy" id="511995"/>
    <lineage>
        <taxon>Bacteria</taxon>
        <taxon>Pseudomonadati</taxon>
        <taxon>Bacteroidota</taxon>
        <taxon>Bacteroidia</taxon>
        <taxon>Bacteroidales</taxon>
        <taxon>Candidatus Azobacteroides</taxon>
    </lineage>
</organism>
<dbReference type="RefSeq" id="WP_012573705.1">
    <property type="nucleotide sequence ID" value="NC_011565.1"/>
</dbReference>
<accession>B6YRX3</accession>
<evidence type="ECO:0000313" key="1">
    <source>
        <dbReference type="EMBL" id="BAG83945.1"/>
    </source>
</evidence>
<keyword evidence="2" id="KW-1185">Reference proteome</keyword>
<sequence length="114" mass="13823">MAINNARECRTIFEYVKKSYMLHTYMDGEIIMTFFNDSAIENIIKHIYMLTIVNITTFEPDAYVQGNRKFFRQNILISIPNFCFDWDNRCHYLYSIRMACFTSRNMHIHHRILH</sequence>
<dbReference type="HOGENOM" id="CLU_2115957_0_0_10"/>
<dbReference type="AlphaFoldDB" id="B6YRX3"/>
<dbReference type="Proteomes" id="UP000000723">
    <property type="component" value="Chromosome"/>
</dbReference>
<evidence type="ECO:0000313" key="2">
    <source>
        <dbReference type="Proteomes" id="UP000000723"/>
    </source>
</evidence>
<name>B6YRX3_AZOPC</name>
<gene>
    <name evidence="1" type="ordered locus">CFPG_682</name>
</gene>
<reference evidence="2" key="1">
    <citation type="journal article" date="2008" name="Science">
        <title>Genome of an endosymbiont coupling N2 fixation to cellulolysis within RT protist cells in termite gut.</title>
        <authorList>
            <person name="Hongoh Y."/>
            <person name="Sharma V.K."/>
            <person name="Prakash T."/>
            <person name="Noda S."/>
            <person name="Toh H."/>
            <person name="Taylor T.D."/>
            <person name="Kudo T."/>
            <person name="Sakaki Y."/>
            <person name="Toyoda A."/>
            <person name="Hattori M."/>
            <person name="Ohkuma M."/>
        </authorList>
    </citation>
    <scope>NUCLEOTIDE SEQUENCE [LARGE SCALE GENOMIC DNA]</scope>
</reference>
<dbReference type="KEGG" id="aps:CFPG_682"/>
<proteinExistence type="predicted"/>
<protein>
    <submittedName>
        <fullName evidence="1">Uncharacterized protein</fullName>
    </submittedName>
</protein>
<dbReference type="EMBL" id="AP010656">
    <property type="protein sequence ID" value="BAG83945.1"/>
    <property type="molecule type" value="Genomic_DNA"/>
</dbReference>